<accession>A0A031GDD3</accession>
<dbReference type="Gene3D" id="1.25.40.10">
    <property type="entry name" value="Tetratricopeptide repeat domain"/>
    <property type="match status" value="1"/>
</dbReference>
<name>A0A031GDD3_9BURK</name>
<evidence type="ECO:0000313" key="1">
    <source>
        <dbReference type="EMBL" id="SFY21572.1"/>
    </source>
</evidence>
<dbReference type="InterPro" id="IPR011990">
    <property type="entry name" value="TPR-like_helical_dom_sf"/>
</dbReference>
<gene>
    <name evidence="1" type="ORF">SAMN03097694_5184</name>
</gene>
<proteinExistence type="predicted"/>
<comment type="caution">
    <text evidence="1">The sequence shown here is derived from an EMBL/GenBank/DDBJ whole genome shotgun (WGS) entry which is preliminary data.</text>
</comment>
<dbReference type="AlphaFoldDB" id="A0A031GDD3"/>
<dbReference type="OrthoDB" id="6353325at2"/>
<sequence length="257" mass="28333">MAWKQFPYPDEAYVYTPQTLEAAWPRLHAGDVEPFPTHPALLQAWLAFHAGDFERAVKLGLAVGVPGYAVAHKATCIYATHLEGNDSQKLDMYEEVAERCERQQSEQPDNPAGYYWHAYSLGRYALGTSVVKALAQGMGARVRNSLDRTMTVAPMHAEAHIAFGIYHTEIIDKVGAMIGSLTYGANKEDGYQHFKTALALTPYSALAHSEYARALNMLDGKKKLAEALALYEKAAECVALDAKERLEVEAAIDELKG</sequence>
<evidence type="ECO:0000313" key="2">
    <source>
        <dbReference type="Proteomes" id="UP000182489"/>
    </source>
</evidence>
<dbReference type="EMBL" id="FPKH01000007">
    <property type="protein sequence ID" value="SFY21572.1"/>
    <property type="molecule type" value="Genomic_DNA"/>
</dbReference>
<organism evidence="1 2">
    <name type="scientific">Janthinobacterium lividum</name>
    <dbReference type="NCBI Taxonomy" id="29581"/>
    <lineage>
        <taxon>Bacteria</taxon>
        <taxon>Pseudomonadati</taxon>
        <taxon>Pseudomonadota</taxon>
        <taxon>Betaproteobacteria</taxon>
        <taxon>Burkholderiales</taxon>
        <taxon>Oxalobacteraceae</taxon>
        <taxon>Janthinobacterium</taxon>
    </lineage>
</organism>
<dbReference type="RefSeq" id="WP_034758773.1">
    <property type="nucleotide sequence ID" value="NZ_FPKH01000007.1"/>
</dbReference>
<reference evidence="1 2" key="1">
    <citation type="submission" date="2016-11" db="EMBL/GenBank/DDBJ databases">
        <authorList>
            <person name="Varghese N."/>
            <person name="Submissions S."/>
        </authorList>
    </citation>
    <scope>NUCLEOTIDE SEQUENCE [LARGE SCALE GENOMIC DNA]</scope>
    <source>
        <strain evidence="1 2">NFR18</strain>
    </source>
</reference>
<protein>
    <recommendedName>
        <fullName evidence="3">Tetratricopeptide repeat protein</fullName>
    </recommendedName>
</protein>
<evidence type="ECO:0008006" key="3">
    <source>
        <dbReference type="Google" id="ProtNLM"/>
    </source>
</evidence>
<dbReference type="SUPFAM" id="SSF48452">
    <property type="entry name" value="TPR-like"/>
    <property type="match status" value="1"/>
</dbReference>
<dbReference type="Proteomes" id="UP000182489">
    <property type="component" value="Unassembled WGS sequence"/>
</dbReference>